<keyword evidence="1" id="KW-0472">Membrane</keyword>
<keyword evidence="3" id="KW-1185">Reference proteome</keyword>
<keyword evidence="1" id="KW-1133">Transmembrane helix</keyword>
<protein>
    <submittedName>
        <fullName evidence="2">Uncharacterized protein</fullName>
    </submittedName>
</protein>
<dbReference type="EMBL" id="JACAZI010000002">
    <property type="protein sequence ID" value="KAF7369276.1"/>
    <property type="molecule type" value="Genomic_DNA"/>
</dbReference>
<feature type="transmembrane region" description="Helical" evidence="1">
    <location>
        <begin position="134"/>
        <end position="162"/>
    </location>
</feature>
<dbReference type="OrthoDB" id="2898708at2759"/>
<feature type="transmembrane region" description="Helical" evidence="1">
    <location>
        <begin position="100"/>
        <end position="122"/>
    </location>
</feature>
<evidence type="ECO:0000313" key="2">
    <source>
        <dbReference type="EMBL" id="KAF7369276.1"/>
    </source>
</evidence>
<proteinExistence type="predicted"/>
<keyword evidence="1" id="KW-0812">Transmembrane</keyword>
<dbReference type="AlphaFoldDB" id="A0A8H6Z3P0"/>
<organism evidence="2 3">
    <name type="scientific">Mycena venus</name>
    <dbReference type="NCBI Taxonomy" id="2733690"/>
    <lineage>
        <taxon>Eukaryota</taxon>
        <taxon>Fungi</taxon>
        <taxon>Dikarya</taxon>
        <taxon>Basidiomycota</taxon>
        <taxon>Agaricomycotina</taxon>
        <taxon>Agaricomycetes</taxon>
        <taxon>Agaricomycetidae</taxon>
        <taxon>Agaricales</taxon>
        <taxon>Marasmiineae</taxon>
        <taxon>Mycenaceae</taxon>
        <taxon>Mycena</taxon>
    </lineage>
</organism>
<evidence type="ECO:0000256" key="1">
    <source>
        <dbReference type="SAM" id="Phobius"/>
    </source>
</evidence>
<comment type="caution">
    <text evidence="2">The sequence shown here is derived from an EMBL/GenBank/DDBJ whole genome shotgun (WGS) entry which is preliminary data.</text>
</comment>
<reference evidence="2" key="1">
    <citation type="submission" date="2020-05" db="EMBL/GenBank/DDBJ databases">
        <title>Mycena genomes resolve the evolution of fungal bioluminescence.</title>
        <authorList>
            <person name="Tsai I.J."/>
        </authorList>
    </citation>
    <scope>NUCLEOTIDE SEQUENCE</scope>
    <source>
        <strain evidence="2">CCC161011</strain>
    </source>
</reference>
<gene>
    <name evidence="2" type="ORF">MVEN_00255300</name>
</gene>
<feature type="transmembrane region" description="Helical" evidence="1">
    <location>
        <begin position="46"/>
        <end position="65"/>
    </location>
</feature>
<accession>A0A8H6Z3P0</accession>
<evidence type="ECO:0000313" key="3">
    <source>
        <dbReference type="Proteomes" id="UP000620124"/>
    </source>
</evidence>
<dbReference type="Proteomes" id="UP000620124">
    <property type="component" value="Unassembled WGS sequence"/>
</dbReference>
<sequence length="186" mass="19445">MSSSLSLIPAQQMIASLSAIATIRYSKATPADPTLNWIALEFKPTLAIGWLILAVLSACTLVYGFSEGAPCLDNLGVGAPENNPPPNTMDLRNVTVVATAFLRVGVMVQGALASFILFQYGVPWPRTGDTLDGVAAFALYFAHGLVNCLAICTVGISAYYLAVGGAAVLSDSDAMTDNLEKGAEKN</sequence>
<name>A0A8H6Z3P0_9AGAR</name>